<dbReference type="RefSeq" id="WP_207448581.1">
    <property type="nucleotide sequence ID" value="NZ_CP061091.1"/>
</dbReference>
<comment type="caution">
    <text evidence="1">The sequence shown here is derived from an EMBL/GenBank/DDBJ whole genome shotgun (WGS) entry which is preliminary data.</text>
</comment>
<reference evidence="1 2" key="1">
    <citation type="submission" date="2020-09" db="EMBL/GenBank/DDBJ databases">
        <title>Roseomonas.</title>
        <authorList>
            <person name="Zhu W."/>
        </authorList>
    </citation>
    <scope>NUCLEOTIDE SEQUENCE [LARGE SCALE GENOMIC DNA]</scope>
    <source>
        <strain evidence="1 2">1311</strain>
    </source>
</reference>
<evidence type="ECO:0000313" key="1">
    <source>
        <dbReference type="EMBL" id="MBO1076009.1"/>
    </source>
</evidence>
<organism evidence="1 2">
    <name type="scientific">Roseomonas marmotae</name>
    <dbReference type="NCBI Taxonomy" id="2768161"/>
    <lineage>
        <taxon>Bacteria</taxon>
        <taxon>Pseudomonadati</taxon>
        <taxon>Pseudomonadota</taxon>
        <taxon>Alphaproteobacteria</taxon>
        <taxon>Acetobacterales</taxon>
        <taxon>Roseomonadaceae</taxon>
        <taxon>Roseomonas</taxon>
    </lineage>
</organism>
<protein>
    <submittedName>
        <fullName evidence="1">Uncharacterized protein</fullName>
    </submittedName>
</protein>
<name>A0ABS3KEY2_9PROT</name>
<dbReference type="Proteomes" id="UP001518990">
    <property type="component" value="Unassembled WGS sequence"/>
</dbReference>
<dbReference type="EMBL" id="JACTNF010000016">
    <property type="protein sequence ID" value="MBO1076009.1"/>
    <property type="molecule type" value="Genomic_DNA"/>
</dbReference>
<keyword evidence="2" id="KW-1185">Reference proteome</keyword>
<sequence>MALETLALPPAVRRRMTLDALAGLAQGGLAERLRLEAAARTLCTIHHVRQMVAEGALPGGLDVPAPARDWDPSLTTAREHAEMMTPAQIDRLLAEAPAWAEAILLARPAQRAA</sequence>
<accession>A0ABS3KEY2</accession>
<proteinExistence type="predicted"/>
<evidence type="ECO:0000313" key="2">
    <source>
        <dbReference type="Proteomes" id="UP001518990"/>
    </source>
</evidence>
<gene>
    <name evidence="1" type="ORF">IAI60_15435</name>
</gene>